<dbReference type="InterPro" id="IPR027410">
    <property type="entry name" value="TCP-1-like_intermed_sf"/>
</dbReference>
<comment type="similarity">
    <text evidence="2 9">Belongs to the TCP-1 chaperonin family.</text>
</comment>
<keyword evidence="12" id="KW-1185">Reference proteome</keyword>
<feature type="region of interest" description="Disordered" evidence="10">
    <location>
        <begin position="185"/>
        <end position="206"/>
    </location>
</feature>
<evidence type="ECO:0000256" key="2">
    <source>
        <dbReference type="ARBA" id="ARBA00008020"/>
    </source>
</evidence>
<dbReference type="GO" id="GO:0016887">
    <property type="term" value="F:ATP hydrolysis activity"/>
    <property type="evidence" value="ECO:0007669"/>
    <property type="project" value="InterPro"/>
</dbReference>
<dbReference type="AlphaFoldDB" id="A0AAV5RGA1"/>
<dbReference type="InterPro" id="IPR002423">
    <property type="entry name" value="Cpn60/GroEL/TCP-1"/>
</dbReference>
<dbReference type="Pfam" id="PF00118">
    <property type="entry name" value="Cpn60_TCP1"/>
    <property type="match status" value="1"/>
</dbReference>
<dbReference type="SUPFAM" id="SSF54849">
    <property type="entry name" value="GroEL-intermediate domain like"/>
    <property type="match status" value="1"/>
</dbReference>
<gene>
    <name evidence="11" type="ORF">DASB73_011950</name>
</gene>
<dbReference type="EMBL" id="BTGC01000003">
    <property type="protein sequence ID" value="GMM50237.1"/>
    <property type="molecule type" value="Genomic_DNA"/>
</dbReference>
<evidence type="ECO:0000313" key="11">
    <source>
        <dbReference type="EMBL" id="GMM50237.1"/>
    </source>
</evidence>
<organism evidence="11 12">
    <name type="scientific">Starmerella bacillaris</name>
    <name type="common">Yeast</name>
    <name type="synonym">Candida zemplinina</name>
    <dbReference type="NCBI Taxonomy" id="1247836"/>
    <lineage>
        <taxon>Eukaryota</taxon>
        <taxon>Fungi</taxon>
        <taxon>Dikarya</taxon>
        <taxon>Ascomycota</taxon>
        <taxon>Saccharomycotina</taxon>
        <taxon>Dipodascomycetes</taxon>
        <taxon>Dipodascales</taxon>
        <taxon>Trichomonascaceae</taxon>
        <taxon>Starmerella</taxon>
    </lineage>
</organism>
<dbReference type="Gene3D" id="3.50.7.10">
    <property type="entry name" value="GroEL"/>
    <property type="match status" value="1"/>
</dbReference>
<dbReference type="PROSITE" id="PS00995">
    <property type="entry name" value="TCP1_3"/>
    <property type="match status" value="1"/>
</dbReference>
<dbReference type="GO" id="GO:0140662">
    <property type="term" value="F:ATP-dependent protein folding chaperone"/>
    <property type="evidence" value="ECO:0007669"/>
    <property type="project" value="InterPro"/>
</dbReference>
<dbReference type="InterPro" id="IPR012722">
    <property type="entry name" value="Chap_CCT_zeta"/>
</dbReference>
<evidence type="ECO:0000256" key="4">
    <source>
        <dbReference type="ARBA" id="ARBA00022741"/>
    </source>
</evidence>
<name>A0AAV5RGA1_STABA</name>
<evidence type="ECO:0000256" key="6">
    <source>
        <dbReference type="ARBA" id="ARBA00023186"/>
    </source>
</evidence>
<dbReference type="GO" id="GO:0005524">
    <property type="term" value="F:ATP binding"/>
    <property type="evidence" value="ECO:0007669"/>
    <property type="project" value="UniProtKB-KW"/>
</dbReference>
<dbReference type="GO" id="GO:0005832">
    <property type="term" value="C:chaperonin-containing T-complex"/>
    <property type="evidence" value="ECO:0007669"/>
    <property type="project" value="UniProtKB-ARBA"/>
</dbReference>
<evidence type="ECO:0000256" key="5">
    <source>
        <dbReference type="ARBA" id="ARBA00022840"/>
    </source>
</evidence>
<comment type="subcellular location">
    <subcellularLocation>
        <location evidence="1">Cytoplasm</location>
    </subcellularLocation>
</comment>
<protein>
    <recommendedName>
        <fullName evidence="7">T-complex protein 1 subunit zeta</fullName>
    </recommendedName>
    <alternativeName>
        <fullName evidence="8">CCT-zeta</fullName>
    </alternativeName>
</protein>
<evidence type="ECO:0000256" key="7">
    <source>
        <dbReference type="ARBA" id="ARBA00039582"/>
    </source>
</evidence>
<keyword evidence="4 9" id="KW-0547">Nucleotide-binding</keyword>
<dbReference type="InterPro" id="IPR027413">
    <property type="entry name" value="GROEL-like_equatorial_sf"/>
</dbReference>
<evidence type="ECO:0000256" key="10">
    <source>
        <dbReference type="SAM" id="MobiDB-lite"/>
    </source>
</evidence>
<dbReference type="FunFam" id="3.50.7.10:FF:000004">
    <property type="entry name" value="T-complex protein 1 subunit zeta"/>
    <property type="match status" value="1"/>
</dbReference>
<accession>A0AAV5RGA1</accession>
<dbReference type="CDD" id="cd03342">
    <property type="entry name" value="TCP1_zeta"/>
    <property type="match status" value="1"/>
</dbReference>
<dbReference type="InterPro" id="IPR002194">
    <property type="entry name" value="Chaperonin_TCP-1_CS"/>
</dbReference>
<dbReference type="InterPro" id="IPR017998">
    <property type="entry name" value="Chaperone_TCP-1"/>
</dbReference>
<evidence type="ECO:0000256" key="8">
    <source>
        <dbReference type="ARBA" id="ARBA00044261"/>
    </source>
</evidence>
<dbReference type="SUPFAM" id="SSF52029">
    <property type="entry name" value="GroEL apical domain-like"/>
    <property type="match status" value="1"/>
</dbReference>
<keyword evidence="3" id="KW-0963">Cytoplasm</keyword>
<sequence>MSVQLVNPKAESIRRNAALSVNITAAQGLQGILSSNLGPKGTIKMLVDGAGNIKLTKDGKVLLGEMQIQHPTAIMIARVATSQDDITGDGTTTVCLYVGQLLREANRFISEGMHSRVLVDGFELARKATLAYLEKAKIELSNEQLGSYELLSQVARTSIATKVRPELTNVLTPIVTEAVLTVYKKPSESNSESNSDSTSQSKSGSIENPLDLHMIEIQKMQYQTASSTKLIKGLVLDHGPRHPDMPRRVENAKILILNVSLEYEKTEVNSGFYYSSAEQREKLVASERSFVDAKLKQIVDLKNQACVDGSKFVVINQKGIDPLSLEVLAKNGIMALRRAKRRNMERLQLITGGIAQNSTEDLSPEVLGWAGEVYEQVIGEEKYTFVENCKNPASATILIQGPNTHTIKQIEDAVRDGIRAVGNTILDRTLVPGAGAFQIAAHHHLMTVHAHGKSRAGVQAYAEALLVVPKALAGNAGLQILETVSEIQDQYSADPSKLVGVDLDTGKPLDAAAAGVWDNYRVIRNSVAAATSIASNLLLCDEILRAGRATK</sequence>
<evidence type="ECO:0000256" key="3">
    <source>
        <dbReference type="ARBA" id="ARBA00022490"/>
    </source>
</evidence>
<dbReference type="SUPFAM" id="SSF48592">
    <property type="entry name" value="GroEL equatorial domain-like"/>
    <property type="match status" value="1"/>
</dbReference>
<evidence type="ECO:0000256" key="9">
    <source>
        <dbReference type="RuleBase" id="RU004187"/>
    </source>
</evidence>
<dbReference type="PRINTS" id="PR00304">
    <property type="entry name" value="TCOMPLEXTCP1"/>
</dbReference>
<dbReference type="GO" id="GO:0051082">
    <property type="term" value="F:unfolded protein binding"/>
    <property type="evidence" value="ECO:0007669"/>
    <property type="project" value="InterPro"/>
</dbReference>
<dbReference type="NCBIfam" id="TIGR02347">
    <property type="entry name" value="chap_CCT_zeta"/>
    <property type="match status" value="1"/>
</dbReference>
<comment type="caution">
    <text evidence="11">The sequence shown here is derived from an EMBL/GenBank/DDBJ whole genome shotgun (WGS) entry which is preliminary data.</text>
</comment>
<dbReference type="Gene3D" id="1.10.560.10">
    <property type="entry name" value="GroEL-like equatorial domain"/>
    <property type="match status" value="1"/>
</dbReference>
<dbReference type="PROSITE" id="PS00751">
    <property type="entry name" value="TCP1_2"/>
    <property type="match status" value="1"/>
</dbReference>
<evidence type="ECO:0000313" key="12">
    <source>
        <dbReference type="Proteomes" id="UP001362899"/>
    </source>
</evidence>
<dbReference type="Gene3D" id="3.30.260.10">
    <property type="entry name" value="TCP-1-like chaperonin intermediate domain"/>
    <property type="match status" value="1"/>
</dbReference>
<keyword evidence="5 9" id="KW-0067">ATP-binding</keyword>
<reference evidence="11 12" key="1">
    <citation type="journal article" date="2023" name="Elife">
        <title>Identification of key yeast species and microbe-microbe interactions impacting larval growth of Drosophila in the wild.</title>
        <authorList>
            <person name="Mure A."/>
            <person name="Sugiura Y."/>
            <person name="Maeda R."/>
            <person name="Honda K."/>
            <person name="Sakurai N."/>
            <person name="Takahashi Y."/>
            <person name="Watada M."/>
            <person name="Katoh T."/>
            <person name="Gotoh A."/>
            <person name="Gotoh Y."/>
            <person name="Taniguchi I."/>
            <person name="Nakamura K."/>
            <person name="Hayashi T."/>
            <person name="Katayama T."/>
            <person name="Uemura T."/>
            <person name="Hattori Y."/>
        </authorList>
    </citation>
    <scope>NUCLEOTIDE SEQUENCE [LARGE SCALE GENOMIC DNA]</scope>
    <source>
        <strain evidence="11 12">SB-73</strain>
    </source>
</reference>
<dbReference type="PANTHER" id="PTHR11353">
    <property type="entry name" value="CHAPERONIN"/>
    <property type="match status" value="1"/>
</dbReference>
<proteinExistence type="inferred from homology"/>
<keyword evidence="6 9" id="KW-0143">Chaperone</keyword>
<dbReference type="InterPro" id="IPR027409">
    <property type="entry name" value="GroEL-like_apical_dom_sf"/>
</dbReference>
<evidence type="ECO:0000256" key="1">
    <source>
        <dbReference type="ARBA" id="ARBA00004496"/>
    </source>
</evidence>
<dbReference type="FunFam" id="1.10.560.10:FF:000058">
    <property type="entry name" value="T-complex protein 1 subunit zeta"/>
    <property type="match status" value="1"/>
</dbReference>
<dbReference type="Proteomes" id="UP001362899">
    <property type="component" value="Unassembled WGS sequence"/>
</dbReference>
<feature type="compositionally biased region" description="Low complexity" evidence="10">
    <location>
        <begin position="188"/>
        <end position="205"/>
    </location>
</feature>